<reference evidence="1" key="1">
    <citation type="submission" date="2021-03" db="EMBL/GenBank/DDBJ databases">
        <title>Draft genome sequence of rust myrtle Austropuccinia psidii MF-1, a brazilian biotype.</title>
        <authorList>
            <person name="Quecine M.C."/>
            <person name="Pachon D.M.R."/>
            <person name="Bonatelli M.L."/>
            <person name="Correr F.H."/>
            <person name="Franceschini L.M."/>
            <person name="Leite T.F."/>
            <person name="Margarido G.R.A."/>
            <person name="Almeida C.A."/>
            <person name="Ferrarezi J.A."/>
            <person name="Labate C.A."/>
        </authorList>
    </citation>
    <scope>NUCLEOTIDE SEQUENCE</scope>
    <source>
        <strain evidence="1">MF-1</strain>
    </source>
</reference>
<protein>
    <submittedName>
        <fullName evidence="1">Uncharacterized protein</fullName>
    </submittedName>
</protein>
<name>A0A9Q3GDD0_9BASI</name>
<keyword evidence="2" id="KW-1185">Reference proteome</keyword>
<dbReference type="PANTHER" id="PTHR47263">
    <property type="entry name" value="ADENYLATE CYCLASE ACTIVATION PROTEIN GIT1"/>
    <property type="match status" value="1"/>
</dbReference>
<dbReference type="PANTHER" id="PTHR47263:SF1">
    <property type="entry name" value="C2 DOMAIN PROTEIN (AFU_ORTHOLOGUE AFUA_7G02350)"/>
    <property type="match status" value="1"/>
</dbReference>
<sequence length="211" mass="23768">MSDLSIVKAVHAWKADKLGIMPKTLQESWLEMGAFNDFKLCIASLAREYSFPGWQAAFDSEAADHNWRTHDLANLQPSMLHMIQTNHKLSQSQSHSTSPSNDYFVLVSIRPESIAVTRNLSKDDLSLHDPLKEINEDHQDENNQILPSINPVIAPHHITYIPPNPIKTDASLTAQSLDSDQQSMKNRAEYAELSLKILSQKNLERLAQCAL</sequence>
<comment type="caution">
    <text evidence="1">The sequence shown here is derived from an EMBL/GenBank/DDBJ whole genome shotgun (WGS) entry which is preliminary data.</text>
</comment>
<dbReference type="AlphaFoldDB" id="A0A9Q3GDD0"/>
<accession>A0A9Q3GDD0</accession>
<organism evidence="1 2">
    <name type="scientific">Austropuccinia psidii MF-1</name>
    <dbReference type="NCBI Taxonomy" id="1389203"/>
    <lineage>
        <taxon>Eukaryota</taxon>
        <taxon>Fungi</taxon>
        <taxon>Dikarya</taxon>
        <taxon>Basidiomycota</taxon>
        <taxon>Pucciniomycotina</taxon>
        <taxon>Pucciniomycetes</taxon>
        <taxon>Pucciniales</taxon>
        <taxon>Sphaerophragmiaceae</taxon>
        <taxon>Austropuccinia</taxon>
    </lineage>
</organism>
<gene>
    <name evidence="1" type="ORF">O181_002551</name>
</gene>
<dbReference type="EMBL" id="AVOT02000431">
    <property type="protein sequence ID" value="MBW0462836.1"/>
    <property type="molecule type" value="Genomic_DNA"/>
</dbReference>
<evidence type="ECO:0000313" key="2">
    <source>
        <dbReference type="Proteomes" id="UP000765509"/>
    </source>
</evidence>
<dbReference type="OrthoDB" id="2015333at2759"/>
<dbReference type="InterPro" id="IPR052811">
    <property type="entry name" value="Glucose_resp_signaling"/>
</dbReference>
<dbReference type="Proteomes" id="UP000765509">
    <property type="component" value="Unassembled WGS sequence"/>
</dbReference>
<evidence type="ECO:0000313" key="1">
    <source>
        <dbReference type="EMBL" id="MBW0462836.1"/>
    </source>
</evidence>
<proteinExistence type="predicted"/>